<feature type="domain" description="Methyltransferase" evidence="4">
    <location>
        <begin position="49"/>
        <end position="145"/>
    </location>
</feature>
<evidence type="ECO:0000256" key="1">
    <source>
        <dbReference type="ARBA" id="ARBA00022603"/>
    </source>
</evidence>
<keyword evidence="2 5" id="KW-0808">Transferase</keyword>
<dbReference type="PANTHER" id="PTHR43464:SF19">
    <property type="entry name" value="UBIQUINONE BIOSYNTHESIS O-METHYLTRANSFERASE, MITOCHONDRIAL"/>
    <property type="match status" value="1"/>
</dbReference>
<dbReference type="Proteomes" id="UP000285376">
    <property type="component" value="Unassembled WGS sequence"/>
</dbReference>
<organism evidence="5 6">
    <name type="scientific">Dermacoccus abyssi</name>
    <dbReference type="NCBI Taxonomy" id="322596"/>
    <lineage>
        <taxon>Bacteria</taxon>
        <taxon>Bacillati</taxon>
        <taxon>Actinomycetota</taxon>
        <taxon>Actinomycetes</taxon>
        <taxon>Micrococcales</taxon>
        <taxon>Dermacoccaceae</taxon>
        <taxon>Dermacoccus</taxon>
    </lineage>
</organism>
<dbReference type="InterPro" id="IPR029063">
    <property type="entry name" value="SAM-dependent_MTases_sf"/>
</dbReference>
<dbReference type="GO" id="GO:0008168">
    <property type="term" value="F:methyltransferase activity"/>
    <property type="evidence" value="ECO:0007669"/>
    <property type="project" value="UniProtKB-KW"/>
</dbReference>
<sequence length="200" mass="21043">MTSWARTIADDPNHSTWYVERMRGLAADGEDLAGEARFVAALVGPGSRVLDAGCGPGRVSGAMEALGLSPVGVDLDPVLLDAAREDWPDIRFEQGDLGALPSGLLESLGAPFDAVVCAGNVLPFMEDGAQARALAALFGAVRDGGRLAVGFGTNRGYALEQFVADAEGAGWRRDALFATWEMHARDDESDFVVGVFTRAS</sequence>
<dbReference type="PANTHER" id="PTHR43464">
    <property type="entry name" value="METHYLTRANSFERASE"/>
    <property type="match status" value="1"/>
</dbReference>
<dbReference type="RefSeq" id="WP_118912941.1">
    <property type="nucleotide sequence ID" value="NZ_CBCRVH010000003.1"/>
</dbReference>
<dbReference type="AlphaFoldDB" id="A0A417Z7Q6"/>
<evidence type="ECO:0000313" key="6">
    <source>
        <dbReference type="Proteomes" id="UP000285376"/>
    </source>
</evidence>
<dbReference type="InterPro" id="IPR041698">
    <property type="entry name" value="Methyltransf_25"/>
</dbReference>
<dbReference type="GO" id="GO:0032259">
    <property type="term" value="P:methylation"/>
    <property type="evidence" value="ECO:0007669"/>
    <property type="project" value="UniProtKB-KW"/>
</dbReference>
<accession>A0A417Z7Q6</accession>
<evidence type="ECO:0000313" key="5">
    <source>
        <dbReference type="EMBL" id="RHW46667.1"/>
    </source>
</evidence>
<keyword evidence="3" id="KW-0949">S-adenosyl-L-methionine</keyword>
<reference evidence="5 6" key="1">
    <citation type="submission" date="2018-08" db="EMBL/GenBank/DDBJ databases">
        <title>Whole genome sequence analysis of Dermacoccus abyssi bacteria isolated from Deep Mariana trench Micromonospora spp reveals genes involved in the environmental adaptation and production of secondary metabolites.</title>
        <authorList>
            <person name="Abdel-Mageed W.M."/>
            <person name="Lehri B."/>
            <person name="Nouioui I."/>
            <person name="Goodfellow I."/>
            <person name="Jaspars M."/>
            <person name="Karlyshev A."/>
        </authorList>
    </citation>
    <scope>NUCLEOTIDE SEQUENCE [LARGE SCALE GENOMIC DNA]</scope>
    <source>
        <strain evidence="5 6">MT1.1</strain>
    </source>
</reference>
<name>A0A417Z7Q6_9MICO</name>
<dbReference type="CDD" id="cd02440">
    <property type="entry name" value="AdoMet_MTases"/>
    <property type="match status" value="1"/>
</dbReference>
<dbReference type="Pfam" id="PF13649">
    <property type="entry name" value="Methyltransf_25"/>
    <property type="match status" value="1"/>
</dbReference>
<dbReference type="Gene3D" id="3.40.50.150">
    <property type="entry name" value="Vaccinia Virus protein VP39"/>
    <property type="match status" value="1"/>
</dbReference>
<dbReference type="EMBL" id="QWLM01000004">
    <property type="protein sequence ID" value="RHW46667.1"/>
    <property type="molecule type" value="Genomic_DNA"/>
</dbReference>
<proteinExistence type="predicted"/>
<evidence type="ECO:0000256" key="2">
    <source>
        <dbReference type="ARBA" id="ARBA00022679"/>
    </source>
</evidence>
<dbReference type="SUPFAM" id="SSF53335">
    <property type="entry name" value="S-adenosyl-L-methionine-dependent methyltransferases"/>
    <property type="match status" value="1"/>
</dbReference>
<gene>
    <name evidence="5" type="ORF">D1832_05405</name>
</gene>
<protein>
    <submittedName>
        <fullName evidence="5">Class I SAM-dependent methyltransferase</fullName>
    </submittedName>
</protein>
<evidence type="ECO:0000259" key="4">
    <source>
        <dbReference type="Pfam" id="PF13649"/>
    </source>
</evidence>
<evidence type="ECO:0000256" key="3">
    <source>
        <dbReference type="ARBA" id="ARBA00022691"/>
    </source>
</evidence>
<comment type="caution">
    <text evidence="5">The sequence shown here is derived from an EMBL/GenBank/DDBJ whole genome shotgun (WGS) entry which is preliminary data.</text>
</comment>
<keyword evidence="1 5" id="KW-0489">Methyltransferase</keyword>